<evidence type="ECO:0000256" key="1">
    <source>
        <dbReference type="ARBA" id="ARBA00022553"/>
    </source>
</evidence>
<dbReference type="EMBL" id="JAHCVK010000008">
    <property type="protein sequence ID" value="MBT0654174.1"/>
    <property type="molecule type" value="Genomic_DNA"/>
</dbReference>
<evidence type="ECO:0000259" key="4">
    <source>
        <dbReference type="PROSITE" id="PS50110"/>
    </source>
</evidence>
<organism evidence="5 6">
    <name type="scientific">Geomobilimonas luticola</name>
    <dbReference type="NCBI Taxonomy" id="1114878"/>
    <lineage>
        <taxon>Bacteria</taxon>
        <taxon>Pseudomonadati</taxon>
        <taxon>Thermodesulfobacteriota</taxon>
        <taxon>Desulfuromonadia</taxon>
        <taxon>Geobacterales</taxon>
        <taxon>Geobacteraceae</taxon>
        <taxon>Geomobilimonas</taxon>
    </lineage>
</organism>
<dbReference type="Proteomes" id="UP000756860">
    <property type="component" value="Unassembled WGS sequence"/>
</dbReference>
<dbReference type="InterPro" id="IPR001789">
    <property type="entry name" value="Sig_transdc_resp-reg_receiver"/>
</dbReference>
<evidence type="ECO:0000256" key="2">
    <source>
        <dbReference type="PROSITE-ProRule" id="PRU00169"/>
    </source>
</evidence>
<evidence type="ECO:0000313" key="6">
    <source>
        <dbReference type="Proteomes" id="UP000756860"/>
    </source>
</evidence>
<feature type="domain" description="Response regulatory" evidence="4">
    <location>
        <begin position="81"/>
        <end position="199"/>
    </location>
</feature>
<feature type="region of interest" description="Disordered" evidence="3">
    <location>
        <begin position="210"/>
        <end position="229"/>
    </location>
</feature>
<proteinExistence type="predicted"/>
<feature type="region of interest" description="Disordered" evidence="3">
    <location>
        <begin position="234"/>
        <end position="259"/>
    </location>
</feature>
<gene>
    <name evidence="5" type="ORF">KI810_14010</name>
</gene>
<dbReference type="NCBIfam" id="TIGR02098">
    <property type="entry name" value="MJ0042_CXXC"/>
    <property type="match status" value="1"/>
</dbReference>
<comment type="caution">
    <text evidence="5">The sequence shown here is derived from an EMBL/GenBank/DDBJ whole genome shotgun (WGS) entry which is preliminary data.</text>
</comment>
<keyword evidence="6" id="KW-1185">Reference proteome</keyword>
<dbReference type="Pfam" id="PF00072">
    <property type="entry name" value="Response_reg"/>
    <property type="match status" value="1"/>
</dbReference>
<dbReference type="PANTHER" id="PTHR44591:SF18">
    <property type="entry name" value="REGULATORY PROTEIN"/>
    <property type="match status" value="1"/>
</dbReference>
<keyword evidence="1 2" id="KW-0597">Phosphoprotein</keyword>
<evidence type="ECO:0000313" key="5">
    <source>
        <dbReference type="EMBL" id="MBT0654174.1"/>
    </source>
</evidence>
<dbReference type="InterPro" id="IPR050595">
    <property type="entry name" value="Bact_response_regulator"/>
</dbReference>
<name>A0ABS5SFN2_9BACT</name>
<dbReference type="Gene3D" id="3.40.50.2300">
    <property type="match status" value="1"/>
</dbReference>
<dbReference type="Pfam" id="PF13717">
    <property type="entry name" value="Zn_ribbon_4"/>
    <property type="match status" value="1"/>
</dbReference>
<dbReference type="SMART" id="SM00448">
    <property type="entry name" value="REC"/>
    <property type="match status" value="1"/>
</dbReference>
<dbReference type="Gene3D" id="2.20.28.160">
    <property type="match status" value="1"/>
</dbReference>
<feature type="compositionally biased region" description="Basic and acidic residues" evidence="3">
    <location>
        <begin position="234"/>
        <end position="244"/>
    </location>
</feature>
<accession>A0ABS5SFN2</accession>
<dbReference type="RefSeq" id="WP_214176183.1">
    <property type="nucleotide sequence ID" value="NZ_JAHCVK010000008.1"/>
</dbReference>
<reference evidence="5 6" key="1">
    <citation type="submission" date="2021-05" db="EMBL/GenBank/DDBJ databases">
        <title>The draft genome of Geobacter luticola JCM 17780.</title>
        <authorList>
            <person name="Xu Z."/>
            <person name="Masuda Y."/>
            <person name="Itoh H."/>
            <person name="Senoo K."/>
        </authorList>
    </citation>
    <scope>NUCLEOTIDE SEQUENCE [LARGE SCALE GENOMIC DNA]</scope>
    <source>
        <strain evidence="5 6">JCM 17780</strain>
    </source>
</reference>
<dbReference type="PROSITE" id="PS50110">
    <property type="entry name" value="RESPONSE_REGULATORY"/>
    <property type="match status" value="1"/>
</dbReference>
<dbReference type="InterPro" id="IPR011006">
    <property type="entry name" value="CheY-like_superfamily"/>
</dbReference>
<feature type="compositionally biased region" description="Basic and acidic residues" evidence="3">
    <location>
        <begin position="217"/>
        <end position="229"/>
    </location>
</feature>
<protein>
    <submittedName>
        <fullName evidence="5">Zinc-ribbon domain-containing protein</fullName>
    </submittedName>
</protein>
<sequence>MLIVCPSCKTRFSLDDGKVGAEGVKLRCSKCRAIFRVVRKGAPSAGHAPVPPATLPQASPPVEKSTPPAAAVSAPAGERVKVVVAHESASFCAAVQRVLAPEPFDVLVYNDGRETLAAIEQMVPAVVLLDVALPSMYGFEVCDAIRKNPSLAAVKIILIASIYDKTRYKRSPKSLYGADDYIEKHHIPDSLAAMVYRLVAGQAPVDALPAKSAAAEEEGHASPEELSRQEIADQEATRQELRQDEEQETSIPAAESSPELAEAHVKAKRLARIIVSDIVLYNQAQVEEGVRKGTLYELLADDIREGTALYDRRVTAEVRTGSSYLRDAFEELIAKKKQELGL</sequence>
<dbReference type="InterPro" id="IPR011723">
    <property type="entry name" value="Znf/thioredoxin_put"/>
</dbReference>
<dbReference type="PANTHER" id="PTHR44591">
    <property type="entry name" value="STRESS RESPONSE REGULATOR PROTEIN 1"/>
    <property type="match status" value="1"/>
</dbReference>
<evidence type="ECO:0000256" key="3">
    <source>
        <dbReference type="SAM" id="MobiDB-lite"/>
    </source>
</evidence>
<feature type="modified residue" description="4-aspartylphosphate" evidence="2">
    <location>
        <position position="130"/>
    </location>
</feature>
<feature type="region of interest" description="Disordered" evidence="3">
    <location>
        <begin position="43"/>
        <end position="70"/>
    </location>
</feature>
<dbReference type="SUPFAM" id="SSF52172">
    <property type="entry name" value="CheY-like"/>
    <property type="match status" value="1"/>
</dbReference>